<dbReference type="InterPro" id="IPR029058">
    <property type="entry name" value="AB_hydrolase_fold"/>
</dbReference>
<keyword evidence="4" id="KW-1185">Reference proteome</keyword>
<dbReference type="Pfam" id="PF12697">
    <property type="entry name" value="Abhydrolase_6"/>
    <property type="match status" value="1"/>
</dbReference>
<name>A0ABU3BEE6_9FLAO</name>
<reference evidence="3 4" key="1">
    <citation type="submission" date="2023-09" db="EMBL/GenBank/DDBJ databases">
        <authorList>
            <person name="Rey-Velasco X."/>
        </authorList>
    </citation>
    <scope>NUCLEOTIDE SEQUENCE [LARGE SCALE GENOMIC DNA]</scope>
    <source>
        <strain evidence="3 4">P007</strain>
    </source>
</reference>
<feature type="signal peptide" evidence="1">
    <location>
        <begin position="1"/>
        <end position="26"/>
    </location>
</feature>
<evidence type="ECO:0000259" key="2">
    <source>
        <dbReference type="Pfam" id="PF12697"/>
    </source>
</evidence>
<proteinExistence type="predicted"/>
<evidence type="ECO:0000313" key="4">
    <source>
        <dbReference type="Proteomes" id="UP001250662"/>
    </source>
</evidence>
<feature type="domain" description="AB hydrolase-1" evidence="2">
    <location>
        <begin position="38"/>
        <end position="272"/>
    </location>
</feature>
<organism evidence="3 4">
    <name type="scientific">Croceitalea vernalis</name>
    <dbReference type="NCBI Taxonomy" id="3075599"/>
    <lineage>
        <taxon>Bacteria</taxon>
        <taxon>Pseudomonadati</taxon>
        <taxon>Bacteroidota</taxon>
        <taxon>Flavobacteriia</taxon>
        <taxon>Flavobacteriales</taxon>
        <taxon>Flavobacteriaceae</taxon>
        <taxon>Croceitalea</taxon>
    </lineage>
</organism>
<accession>A0ABU3BEE6</accession>
<dbReference type="PANTHER" id="PTHR43798">
    <property type="entry name" value="MONOACYLGLYCEROL LIPASE"/>
    <property type="match status" value="1"/>
</dbReference>
<dbReference type="SUPFAM" id="SSF53474">
    <property type="entry name" value="alpha/beta-Hydrolases"/>
    <property type="match status" value="1"/>
</dbReference>
<dbReference type="InterPro" id="IPR050266">
    <property type="entry name" value="AB_hydrolase_sf"/>
</dbReference>
<dbReference type="Gene3D" id="3.40.50.1820">
    <property type="entry name" value="alpha/beta hydrolase"/>
    <property type="match status" value="1"/>
</dbReference>
<dbReference type="EMBL" id="JAVRHU010000001">
    <property type="protein sequence ID" value="MDT0620540.1"/>
    <property type="molecule type" value="Genomic_DNA"/>
</dbReference>
<keyword evidence="1" id="KW-0732">Signal</keyword>
<dbReference type="GO" id="GO:0016787">
    <property type="term" value="F:hydrolase activity"/>
    <property type="evidence" value="ECO:0007669"/>
    <property type="project" value="UniProtKB-KW"/>
</dbReference>
<evidence type="ECO:0000313" key="3">
    <source>
        <dbReference type="EMBL" id="MDT0620540.1"/>
    </source>
</evidence>
<dbReference type="RefSeq" id="WP_311386896.1">
    <property type="nucleotide sequence ID" value="NZ_JAVRHU010000001.1"/>
</dbReference>
<gene>
    <name evidence="3" type="ORF">RM520_02825</name>
</gene>
<protein>
    <submittedName>
        <fullName evidence="3">Alpha/beta hydrolase</fullName>
    </submittedName>
</protein>
<evidence type="ECO:0000256" key="1">
    <source>
        <dbReference type="SAM" id="SignalP"/>
    </source>
</evidence>
<comment type="caution">
    <text evidence="3">The sequence shown here is derived from an EMBL/GenBank/DDBJ whole genome shotgun (WGS) entry which is preliminary data.</text>
</comment>
<dbReference type="Proteomes" id="UP001250662">
    <property type="component" value="Unassembled WGS sequence"/>
</dbReference>
<keyword evidence="3" id="KW-0378">Hydrolase</keyword>
<feature type="chain" id="PRO_5045292047" evidence="1">
    <location>
        <begin position="27"/>
        <end position="279"/>
    </location>
</feature>
<sequence length="279" mass="31770">MKNLRSIFLVLLTAMFVWNLSSQNKAFEVKVVGQGEPLLFFPGFTCTDKVWEEQVAELSKEYQCHLFTFAGFGAVTPIEFPWYPKIEKEVLDYIKENSLEKATAIGHSLGGTLALSLAAKEPLFEKLIIVDALTASGALMFPDYKSENLVYESPYNNQVLAMNAADFKSMAIQMASGMTSNQDKRNQIIEWMEMADRETYVYGYTDYLKVDLREKVSAIQIPVTILAATQPFGEQIARKTYEEQYKNLANYELIFAEGASHFIMYDKPDWFLNTLKSKI</sequence>
<dbReference type="InterPro" id="IPR000073">
    <property type="entry name" value="AB_hydrolase_1"/>
</dbReference>